<dbReference type="GO" id="GO:0016579">
    <property type="term" value="P:protein deubiquitination"/>
    <property type="evidence" value="ECO:0007669"/>
    <property type="project" value="InterPro"/>
</dbReference>
<dbReference type="Pfam" id="PF00443">
    <property type="entry name" value="UCH"/>
    <property type="match status" value="1"/>
</dbReference>
<feature type="region of interest" description="Disordered" evidence="8">
    <location>
        <begin position="750"/>
        <end position="778"/>
    </location>
</feature>
<dbReference type="PROSITE" id="PS00972">
    <property type="entry name" value="USP_1"/>
    <property type="match status" value="1"/>
</dbReference>
<dbReference type="GO" id="GO:0004843">
    <property type="term" value="F:cysteine-type deubiquitinase activity"/>
    <property type="evidence" value="ECO:0007669"/>
    <property type="project" value="UniProtKB-UniRule"/>
</dbReference>
<sequence length="912" mass="103607">MTSSDLTTLCFEEWNKIRHDLAHLVRRDLEDGARLTRTKLIDNLMTEVCDCSDDYYNHINADCYEEAQKSYARGYILLRMVLSELKFNKLEDRVLYNQVNDAFLQLAFSFDLLKSVKEVVDVMSSQPEFSFAMDPALRVKAVHSPVVGHNVAKQHVSRHGVSYDGGEKVVNRPMTNGSDPQNIPPLPPKVPASKIQPADRSGGGSAYDGRSVDQAYNMRSLNHALPVIPDTGLKRTPSKPPRRAPPKPQNTYREEELTPRRITNADLSSFLFSEKNYQKPNMLLLVDIRPKDDFNAAHINYENTVSIDPRLLQMCDSDMELEERLLKWSQEDYTKFFYRDDYKLIAFYSEDSKPCDALEVFFRIMTSPEVEKRALNNPVIVSGGFSEWLKWYGNDPHKTVGVNLDSTIAAPASRRASVADRPYMPPPQYDLNTRNYSVSPEGRGTPLKREVSEPQKPIGNIPPIPQGIHRTDTSFSTVSTPGYQSYPPQETPTPPSQSYQRYVHPSSSSIARQQPESPHSINACGLINNGSTCYINSMLQCLFNYAPLEEMFRGQYLELLADPSSSGTLSSAFHRVFNYMSTHPGAYFYPSEFLKRCSSLNPSLGIPHEQQDTQEFLNFVLETLNKELSYEQAVITYYPESVELYSPDPAYLKWFEAEVKLDGVSPINGLFQGQGQSTLVCGRCGHQSSNYARFNVLSVNMPNRSRAPVLALEECIEYYLADEILSESEGNAWNCPECEKLQKIISKSPEKKKSKRFFHSSKKESNGDPTETPPSPATINHAKEVISQENVSMRRSKFLHLPRLLVVHLARFGPMGTKLNYPISYPLILDIPEGSRMVRYKLHSLINHEGTLKSGHYTALVNKSHQLKNPFWCYCDDERIVSPVAHGDYKHNVRRLESEKVYLLFYQKIAQT</sequence>
<evidence type="ECO:0000256" key="1">
    <source>
        <dbReference type="ARBA" id="ARBA00000707"/>
    </source>
</evidence>
<keyword evidence="4 7" id="KW-0833">Ubl conjugation pathway</keyword>
<feature type="region of interest" description="Disordered" evidence="8">
    <location>
        <begin position="223"/>
        <end position="257"/>
    </location>
</feature>
<organism evidence="10 11">
    <name type="scientific">Kuraishia capsulata CBS 1993</name>
    <dbReference type="NCBI Taxonomy" id="1382522"/>
    <lineage>
        <taxon>Eukaryota</taxon>
        <taxon>Fungi</taxon>
        <taxon>Dikarya</taxon>
        <taxon>Ascomycota</taxon>
        <taxon>Saccharomycotina</taxon>
        <taxon>Pichiomycetes</taxon>
        <taxon>Pichiales</taxon>
        <taxon>Pichiaceae</taxon>
        <taxon>Kuraishia</taxon>
    </lineage>
</organism>
<feature type="compositionally biased region" description="Basic residues" evidence="8">
    <location>
        <begin position="236"/>
        <end position="245"/>
    </location>
</feature>
<dbReference type="STRING" id="1382522.W6MTX3"/>
<evidence type="ECO:0000256" key="7">
    <source>
        <dbReference type="RuleBase" id="RU366025"/>
    </source>
</evidence>
<feature type="region of interest" description="Disordered" evidence="8">
    <location>
        <begin position="416"/>
        <end position="502"/>
    </location>
</feature>
<dbReference type="PANTHER" id="PTHR21646">
    <property type="entry name" value="UBIQUITIN CARBOXYL-TERMINAL HYDROLASE"/>
    <property type="match status" value="1"/>
</dbReference>
<dbReference type="Proteomes" id="UP000019384">
    <property type="component" value="Unassembled WGS sequence"/>
</dbReference>
<dbReference type="SUPFAM" id="SSF52821">
    <property type="entry name" value="Rhodanese/Cell cycle control phosphatase"/>
    <property type="match status" value="1"/>
</dbReference>
<evidence type="ECO:0000256" key="4">
    <source>
        <dbReference type="ARBA" id="ARBA00022786"/>
    </source>
</evidence>
<dbReference type="AlphaFoldDB" id="W6MTX3"/>
<comment type="catalytic activity">
    <reaction evidence="1 7">
        <text>Thiol-dependent hydrolysis of ester, thioester, amide, peptide and isopeptide bonds formed by the C-terminal Gly of ubiquitin (a 76-residue protein attached to proteins as an intracellular targeting signal).</text>
        <dbReference type="EC" id="3.4.19.12"/>
    </reaction>
</comment>
<dbReference type="InterPro" id="IPR028889">
    <property type="entry name" value="USP"/>
</dbReference>
<dbReference type="GeneID" id="34523331"/>
<evidence type="ECO:0000256" key="2">
    <source>
        <dbReference type="ARBA" id="ARBA00009085"/>
    </source>
</evidence>
<protein>
    <recommendedName>
        <fullName evidence="7">Ubiquitin carboxyl-terminal hydrolase</fullName>
        <ecNumber evidence="7">3.4.19.12</ecNumber>
    </recommendedName>
</protein>
<dbReference type="PROSITE" id="PS50235">
    <property type="entry name" value="USP_3"/>
    <property type="match status" value="1"/>
</dbReference>
<dbReference type="GO" id="GO:0006508">
    <property type="term" value="P:proteolysis"/>
    <property type="evidence" value="ECO:0007669"/>
    <property type="project" value="UniProtKB-KW"/>
</dbReference>
<dbReference type="InterPro" id="IPR018200">
    <property type="entry name" value="USP_CS"/>
</dbReference>
<dbReference type="Gene3D" id="3.90.70.10">
    <property type="entry name" value="Cysteine proteinases"/>
    <property type="match status" value="1"/>
</dbReference>
<dbReference type="InterPro" id="IPR001394">
    <property type="entry name" value="Peptidase_C19_UCH"/>
</dbReference>
<comment type="similarity">
    <text evidence="2 7">Belongs to the peptidase C19 family.</text>
</comment>
<dbReference type="InterPro" id="IPR050185">
    <property type="entry name" value="Ub_carboxyl-term_hydrolase"/>
</dbReference>
<dbReference type="HOGENOM" id="CLU_309271_0_0_1"/>
<dbReference type="InterPro" id="IPR001763">
    <property type="entry name" value="Rhodanese-like_dom"/>
</dbReference>
<gene>
    <name evidence="10" type="ORF">KUCA_T00005957001</name>
</gene>
<dbReference type="OrthoDB" id="292964at2759"/>
<feature type="compositionally biased region" description="Polar residues" evidence="8">
    <location>
        <begin position="473"/>
        <end position="482"/>
    </location>
</feature>
<evidence type="ECO:0000256" key="6">
    <source>
        <dbReference type="ARBA" id="ARBA00022807"/>
    </source>
</evidence>
<reference evidence="10" key="1">
    <citation type="submission" date="2013-12" db="EMBL/GenBank/DDBJ databases">
        <authorList>
            <person name="Genoscope - CEA"/>
        </authorList>
    </citation>
    <scope>NUCLEOTIDE SEQUENCE</scope>
    <source>
        <strain evidence="10">CBS 1993</strain>
    </source>
</reference>
<evidence type="ECO:0000313" key="11">
    <source>
        <dbReference type="Proteomes" id="UP000019384"/>
    </source>
</evidence>
<proteinExistence type="inferred from homology"/>
<dbReference type="SUPFAM" id="SSF54001">
    <property type="entry name" value="Cysteine proteinases"/>
    <property type="match status" value="1"/>
</dbReference>
<dbReference type="Pfam" id="PF00581">
    <property type="entry name" value="Rhodanese"/>
    <property type="match status" value="1"/>
</dbReference>
<keyword evidence="11" id="KW-1185">Reference proteome</keyword>
<dbReference type="PANTHER" id="PTHR21646:SF24">
    <property type="entry name" value="UBIQUITIN CARBOXYL-TERMINAL HYDROLASE"/>
    <property type="match status" value="1"/>
</dbReference>
<dbReference type="PROSITE" id="PS00973">
    <property type="entry name" value="USP_2"/>
    <property type="match status" value="1"/>
</dbReference>
<accession>W6MTX3</accession>
<dbReference type="InterPro" id="IPR038765">
    <property type="entry name" value="Papain-like_cys_pep_sf"/>
</dbReference>
<dbReference type="EMBL" id="HG793131">
    <property type="protein sequence ID" value="CDK29963.1"/>
    <property type="molecule type" value="Genomic_DNA"/>
</dbReference>
<name>W6MTX3_9ASCO</name>
<dbReference type="InterPro" id="IPR036873">
    <property type="entry name" value="Rhodanese-like_dom_sf"/>
</dbReference>
<evidence type="ECO:0000256" key="3">
    <source>
        <dbReference type="ARBA" id="ARBA00022670"/>
    </source>
</evidence>
<dbReference type="Gene3D" id="3.40.250.10">
    <property type="entry name" value="Rhodanese-like domain"/>
    <property type="match status" value="1"/>
</dbReference>
<keyword evidence="5 7" id="KW-0378">Hydrolase</keyword>
<keyword evidence="6 7" id="KW-0788">Thiol protease</keyword>
<feature type="compositionally biased region" description="Basic residues" evidence="8">
    <location>
        <begin position="750"/>
        <end position="760"/>
    </location>
</feature>
<keyword evidence="3 7" id="KW-0645">Protease</keyword>
<dbReference type="EC" id="3.4.19.12" evidence="7"/>
<evidence type="ECO:0000256" key="8">
    <source>
        <dbReference type="SAM" id="MobiDB-lite"/>
    </source>
</evidence>
<feature type="domain" description="USP" evidence="9">
    <location>
        <begin position="524"/>
        <end position="909"/>
    </location>
</feature>
<reference evidence="10" key="2">
    <citation type="submission" date="2014-02" db="EMBL/GenBank/DDBJ databases">
        <title>Complete DNA sequence of /Kuraishia capsulata/ illustrates novel genomic features among budding yeasts (/Saccharomycotina/).</title>
        <authorList>
            <person name="Morales L."/>
            <person name="Noel B."/>
            <person name="Porcel B."/>
            <person name="Marcet-Houben M."/>
            <person name="Hullo M-F."/>
            <person name="Sacerdot C."/>
            <person name="Tekaia F."/>
            <person name="Leh-Louis V."/>
            <person name="Despons L."/>
            <person name="Khanna V."/>
            <person name="Aury J-M."/>
            <person name="Barbe V."/>
            <person name="Couloux A."/>
            <person name="Labadie K."/>
            <person name="Pelletier E."/>
            <person name="Souciet J-L."/>
            <person name="Boekhout T."/>
            <person name="Gabaldon T."/>
            <person name="Wincker P."/>
            <person name="Dujon B."/>
        </authorList>
    </citation>
    <scope>NUCLEOTIDE SEQUENCE</scope>
    <source>
        <strain evidence="10">CBS 1993</strain>
    </source>
</reference>
<evidence type="ECO:0000313" key="10">
    <source>
        <dbReference type="EMBL" id="CDK29963.1"/>
    </source>
</evidence>
<evidence type="ECO:0000259" key="9">
    <source>
        <dbReference type="PROSITE" id="PS50235"/>
    </source>
</evidence>
<dbReference type="RefSeq" id="XP_022461943.1">
    <property type="nucleotide sequence ID" value="XM_022604329.1"/>
</dbReference>
<feature type="region of interest" description="Disordered" evidence="8">
    <location>
        <begin position="170"/>
        <end position="210"/>
    </location>
</feature>
<evidence type="ECO:0000256" key="5">
    <source>
        <dbReference type="ARBA" id="ARBA00022801"/>
    </source>
</evidence>